<dbReference type="Proteomes" id="UP000790347">
    <property type="component" value="Unassembled WGS sequence"/>
</dbReference>
<reference evidence="2" key="1">
    <citation type="submission" date="2013-05" db="EMBL/GenBank/DDBJ databases">
        <authorList>
            <person name="Yim A.K.Y."/>
            <person name="Chan T.F."/>
            <person name="Ji K.M."/>
            <person name="Liu X.Y."/>
            <person name="Zhou J.W."/>
            <person name="Li R.Q."/>
            <person name="Yang K.Y."/>
            <person name="Li J."/>
            <person name="Li M."/>
            <person name="Law P.T.W."/>
            <person name="Wu Y.L."/>
            <person name="Cai Z.L."/>
            <person name="Qin H."/>
            <person name="Bao Y."/>
            <person name="Leung R.K.K."/>
            <person name="Ng P.K.S."/>
            <person name="Zou J."/>
            <person name="Zhong X.J."/>
            <person name="Ran P.X."/>
            <person name="Zhong N.S."/>
            <person name="Liu Z.G."/>
            <person name="Tsui S.K.W."/>
        </authorList>
    </citation>
    <scope>NUCLEOTIDE SEQUENCE</scope>
    <source>
        <strain evidence="2">Derf</strain>
        <tissue evidence="2">Whole organism</tissue>
    </source>
</reference>
<accession>A0A922HN64</accession>
<feature type="transmembrane region" description="Helical" evidence="1">
    <location>
        <begin position="188"/>
        <end position="211"/>
    </location>
</feature>
<comment type="caution">
    <text evidence="2">The sequence shown here is derived from an EMBL/GenBank/DDBJ whole genome shotgun (WGS) entry which is preliminary data.</text>
</comment>
<keyword evidence="3" id="KW-1185">Reference proteome</keyword>
<evidence type="ECO:0000313" key="3">
    <source>
        <dbReference type="Proteomes" id="UP000790347"/>
    </source>
</evidence>
<gene>
    <name evidence="2" type="ORF">DERF_014815</name>
</gene>
<sequence>MVSKLQIFKPTTDHLPSSLIDNGQRVAATIGQKAKKNERKRFINELQWRSDSNNKGTKVKAAATAVKWPIRPLGPYSRYVTSQFWLKELLGDSMICLRSGFRILFLFDRLRFIQRMYNDGAKLTPIGGLCLGKWESVITNSRSQISEIASLIMVKSTAGCLCLRCFDRRLASRAVVGFSNFELDLEPFRIVVVVPVVFVVVGGAKALRIAIRSNRIGSLMFDVDALI</sequence>
<evidence type="ECO:0000313" key="2">
    <source>
        <dbReference type="EMBL" id="KAH9494100.1"/>
    </source>
</evidence>
<protein>
    <submittedName>
        <fullName evidence="2">Uncharacterized protein</fullName>
    </submittedName>
</protein>
<keyword evidence="1" id="KW-1133">Transmembrane helix</keyword>
<keyword evidence="1" id="KW-0472">Membrane</keyword>
<dbReference type="EMBL" id="ASGP02000008">
    <property type="protein sequence ID" value="KAH9494100.1"/>
    <property type="molecule type" value="Genomic_DNA"/>
</dbReference>
<name>A0A922HN64_DERFA</name>
<organism evidence="2 3">
    <name type="scientific">Dermatophagoides farinae</name>
    <name type="common">American house dust mite</name>
    <dbReference type="NCBI Taxonomy" id="6954"/>
    <lineage>
        <taxon>Eukaryota</taxon>
        <taxon>Metazoa</taxon>
        <taxon>Ecdysozoa</taxon>
        <taxon>Arthropoda</taxon>
        <taxon>Chelicerata</taxon>
        <taxon>Arachnida</taxon>
        <taxon>Acari</taxon>
        <taxon>Acariformes</taxon>
        <taxon>Sarcoptiformes</taxon>
        <taxon>Astigmata</taxon>
        <taxon>Psoroptidia</taxon>
        <taxon>Analgoidea</taxon>
        <taxon>Pyroglyphidae</taxon>
        <taxon>Dermatophagoidinae</taxon>
        <taxon>Dermatophagoides</taxon>
    </lineage>
</organism>
<dbReference type="AlphaFoldDB" id="A0A922HN64"/>
<reference evidence="2" key="2">
    <citation type="journal article" date="2022" name="Res Sq">
        <title>Comparative Genomics Reveals Insights into the Divergent Evolution of Astigmatic Mites and Household Pest Adaptations.</title>
        <authorList>
            <person name="Xiong Q."/>
            <person name="Wan A.T.-Y."/>
            <person name="Liu X.-Y."/>
            <person name="Fung C.S.-H."/>
            <person name="Xiao X."/>
            <person name="Malainual N."/>
            <person name="Hou J."/>
            <person name="Wang L."/>
            <person name="Wang M."/>
            <person name="Yang K."/>
            <person name="Cui Y."/>
            <person name="Leung E."/>
            <person name="Nong W."/>
            <person name="Shin S.-K."/>
            <person name="Au S."/>
            <person name="Jeong K.Y."/>
            <person name="Chew F.T."/>
            <person name="Hui J."/>
            <person name="Leung T.F."/>
            <person name="Tungtrongchitr A."/>
            <person name="Zhong N."/>
            <person name="Liu Z."/>
            <person name="Tsui S."/>
        </authorList>
    </citation>
    <scope>NUCLEOTIDE SEQUENCE</scope>
    <source>
        <strain evidence="2">Derf</strain>
        <tissue evidence="2">Whole organism</tissue>
    </source>
</reference>
<evidence type="ECO:0000256" key="1">
    <source>
        <dbReference type="SAM" id="Phobius"/>
    </source>
</evidence>
<proteinExistence type="predicted"/>
<keyword evidence="1" id="KW-0812">Transmembrane</keyword>